<dbReference type="AlphaFoldDB" id="X1GYU1"/>
<dbReference type="Gene3D" id="2.60.120.260">
    <property type="entry name" value="Galactose-binding domain-like"/>
    <property type="match status" value="1"/>
</dbReference>
<reference evidence="2" key="1">
    <citation type="journal article" date="2014" name="Front. Microbiol.">
        <title>High frequency of phylogenetically diverse reductive dehalogenase-homologous genes in deep subseafloor sedimentary metagenomes.</title>
        <authorList>
            <person name="Kawai M."/>
            <person name="Futagami T."/>
            <person name="Toyoda A."/>
            <person name="Takaki Y."/>
            <person name="Nishi S."/>
            <person name="Hori S."/>
            <person name="Arai W."/>
            <person name="Tsubouchi T."/>
            <person name="Morono Y."/>
            <person name="Uchiyama I."/>
            <person name="Ito T."/>
            <person name="Fujiyama A."/>
            <person name="Inagaki F."/>
            <person name="Takami H."/>
        </authorList>
    </citation>
    <scope>NUCLEOTIDE SEQUENCE</scope>
    <source>
        <strain evidence="2">Expedition CK06-06</strain>
    </source>
</reference>
<proteinExistence type="predicted"/>
<gene>
    <name evidence="2" type="ORF">S03H2_17493</name>
</gene>
<dbReference type="EMBL" id="BARU01009030">
    <property type="protein sequence ID" value="GAH46789.1"/>
    <property type="molecule type" value="Genomic_DNA"/>
</dbReference>
<evidence type="ECO:0000256" key="1">
    <source>
        <dbReference type="SAM" id="MobiDB-lite"/>
    </source>
</evidence>
<feature type="region of interest" description="Disordered" evidence="1">
    <location>
        <begin position="73"/>
        <end position="92"/>
    </location>
</feature>
<name>X1GYU1_9ZZZZ</name>
<dbReference type="SUPFAM" id="SSF49785">
    <property type="entry name" value="Galactose-binding domain-like"/>
    <property type="match status" value="1"/>
</dbReference>
<sequence length="211" mass="22827">MKSPITKLAAAAVLIVAVIIGAHQLTPSTATNEKTGSPDPIGTPDDKPAPNMAPVDIKLPMPVQVGTLEDHRVPNLEKKSDKPRPPFLAPVGTKNVALGKPVSSSDEEPIIGELEMITDSDKETADGSYVELGPFAQHVMIDLEALHNIYAVVVWHYHKQPRAYFDVVVQVADDPDFITNVRTIFNNDIDNSAGLGVGKDKHYGETYEGKL</sequence>
<protein>
    <recommendedName>
        <fullName evidence="3">F5/8 type C domain-containing protein</fullName>
    </recommendedName>
</protein>
<feature type="region of interest" description="Disordered" evidence="1">
    <location>
        <begin position="28"/>
        <end position="55"/>
    </location>
</feature>
<feature type="compositionally biased region" description="Basic and acidic residues" evidence="1">
    <location>
        <begin position="73"/>
        <end position="84"/>
    </location>
</feature>
<comment type="caution">
    <text evidence="2">The sequence shown here is derived from an EMBL/GenBank/DDBJ whole genome shotgun (WGS) entry which is preliminary data.</text>
</comment>
<dbReference type="InterPro" id="IPR008979">
    <property type="entry name" value="Galactose-bd-like_sf"/>
</dbReference>
<evidence type="ECO:0008006" key="3">
    <source>
        <dbReference type="Google" id="ProtNLM"/>
    </source>
</evidence>
<organism evidence="2">
    <name type="scientific">marine sediment metagenome</name>
    <dbReference type="NCBI Taxonomy" id="412755"/>
    <lineage>
        <taxon>unclassified sequences</taxon>
        <taxon>metagenomes</taxon>
        <taxon>ecological metagenomes</taxon>
    </lineage>
</organism>
<feature type="non-terminal residue" evidence="2">
    <location>
        <position position="211"/>
    </location>
</feature>
<evidence type="ECO:0000313" key="2">
    <source>
        <dbReference type="EMBL" id="GAH46789.1"/>
    </source>
</evidence>
<accession>X1GYU1</accession>